<proteinExistence type="predicted"/>
<sequence>MTTIILDLPEDIVEQARHAGLLSSSAIATLLRQVIAQRQEKTVSLIEVMQNSPYKEIELTQVEPEYSSIREINL</sequence>
<evidence type="ECO:0008006" key="3">
    <source>
        <dbReference type="Google" id="ProtNLM"/>
    </source>
</evidence>
<dbReference type="RefSeq" id="WP_267979083.1">
    <property type="nucleotide sequence ID" value="NZ_JAPQKF010000001.1"/>
</dbReference>
<comment type="caution">
    <text evidence="1">The sequence shown here is derived from an EMBL/GenBank/DDBJ whole genome shotgun (WGS) entry which is preliminary data.</text>
</comment>
<name>A0ABT7WJE9_9GAMM</name>
<keyword evidence="2" id="KW-1185">Reference proteome</keyword>
<gene>
    <name evidence="1" type="ORF">QTA56_00935</name>
</gene>
<evidence type="ECO:0000313" key="2">
    <source>
        <dbReference type="Proteomes" id="UP001168524"/>
    </source>
</evidence>
<dbReference type="Proteomes" id="UP001168524">
    <property type="component" value="Unassembled WGS sequence"/>
</dbReference>
<reference evidence="1" key="1">
    <citation type="submission" date="2023-06" db="EMBL/GenBank/DDBJ databases">
        <title>Two novel species of Acinetobacter isolated from motorbike repairing workshop in Vietnam.</title>
        <authorList>
            <person name="Le N.T.T."/>
        </authorList>
    </citation>
    <scope>NUCLEOTIDE SEQUENCE</scope>
    <source>
        <strain evidence="1">VNH17</strain>
    </source>
</reference>
<evidence type="ECO:0000313" key="1">
    <source>
        <dbReference type="EMBL" id="MDN0012800.1"/>
    </source>
</evidence>
<organism evidence="1 2">
    <name type="scientific">Acinetobacter thutiue</name>
    <dbReference type="NCBI Taxonomy" id="2998078"/>
    <lineage>
        <taxon>Bacteria</taxon>
        <taxon>Pseudomonadati</taxon>
        <taxon>Pseudomonadota</taxon>
        <taxon>Gammaproteobacteria</taxon>
        <taxon>Moraxellales</taxon>
        <taxon>Moraxellaceae</taxon>
        <taxon>Acinetobacter</taxon>
    </lineage>
</organism>
<accession>A0ABT7WJE9</accession>
<dbReference type="EMBL" id="JAUDZE010000001">
    <property type="protein sequence ID" value="MDN0012800.1"/>
    <property type="molecule type" value="Genomic_DNA"/>
</dbReference>
<protein>
    <recommendedName>
        <fullName evidence="3">Antitoxin</fullName>
    </recommendedName>
</protein>